<evidence type="ECO:0000256" key="1">
    <source>
        <dbReference type="SAM" id="MobiDB-lite"/>
    </source>
</evidence>
<organism evidence="2 3">
    <name type="scientific">Funneliformis geosporum</name>
    <dbReference type="NCBI Taxonomy" id="1117311"/>
    <lineage>
        <taxon>Eukaryota</taxon>
        <taxon>Fungi</taxon>
        <taxon>Fungi incertae sedis</taxon>
        <taxon>Mucoromycota</taxon>
        <taxon>Glomeromycotina</taxon>
        <taxon>Glomeromycetes</taxon>
        <taxon>Glomerales</taxon>
        <taxon>Glomeraceae</taxon>
        <taxon>Funneliformis</taxon>
    </lineage>
</organism>
<sequence length="166" mass="18405">MVDIIIEVKKHLGISDDELNELTASADLAMPTKQVEGINTSLTLKETIKICNTLLPHLTPSRILDKLIDEANRYQALNVATNDIIREKGEIDKGKLEKLKNSQEKHTDYEAIKNELERPATGGSGTGTSSPVDKQKIADLIKVIEKQNQAIRKYGDAQDNFTGDYS</sequence>
<evidence type="ECO:0000313" key="3">
    <source>
        <dbReference type="Proteomes" id="UP001153678"/>
    </source>
</evidence>
<dbReference type="AlphaFoldDB" id="A0A9W4WU65"/>
<dbReference type="Proteomes" id="UP001153678">
    <property type="component" value="Unassembled WGS sequence"/>
</dbReference>
<name>A0A9W4WU65_9GLOM</name>
<reference evidence="2" key="1">
    <citation type="submission" date="2022-08" db="EMBL/GenBank/DDBJ databases">
        <authorList>
            <person name="Kallberg Y."/>
            <person name="Tangrot J."/>
            <person name="Rosling A."/>
        </authorList>
    </citation>
    <scope>NUCLEOTIDE SEQUENCE</scope>
    <source>
        <strain evidence="2">Wild A</strain>
    </source>
</reference>
<accession>A0A9W4WU65</accession>
<dbReference type="EMBL" id="CAMKVN010004523">
    <property type="protein sequence ID" value="CAI2187241.1"/>
    <property type="molecule type" value="Genomic_DNA"/>
</dbReference>
<comment type="caution">
    <text evidence="2">The sequence shown here is derived from an EMBL/GenBank/DDBJ whole genome shotgun (WGS) entry which is preliminary data.</text>
</comment>
<dbReference type="OrthoDB" id="445556at2759"/>
<feature type="compositionally biased region" description="Basic and acidic residues" evidence="1">
    <location>
        <begin position="95"/>
        <end position="118"/>
    </location>
</feature>
<protein>
    <submittedName>
        <fullName evidence="2">6725_t:CDS:1</fullName>
    </submittedName>
</protein>
<feature type="region of interest" description="Disordered" evidence="1">
    <location>
        <begin position="95"/>
        <end position="132"/>
    </location>
</feature>
<evidence type="ECO:0000313" key="2">
    <source>
        <dbReference type="EMBL" id="CAI2187241.1"/>
    </source>
</evidence>
<keyword evidence="3" id="KW-1185">Reference proteome</keyword>
<proteinExistence type="predicted"/>
<gene>
    <name evidence="2" type="ORF">FWILDA_LOCUS12978</name>
</gene>